<dbReference type="AlphaFoldDB" id="A0A2P2J444"/>
<organism evidence="1">
    <name type="scientific">Rhizophora mucronata</name>
    <name type="common">Asiatic mangrove</name>
    <dbReference type="NCBI Taxonomy" id="61149"/>
    <lineage>
        <taxon>Eukaryota</taxon>
        <taxon>Viridiplantae</taxon>
        <taxon>Streptophyta</taxon>
        <taxon>Embryophyta</taxon>
        <taxon>Tracheophyta</taxon>
        <taxon>Spermatophyta</taxon>
        <taxon>Magnoliopsida</taxon>
        <taxon>eudicotyledons</taxon>
        <taxon>Gunneridae</taxon>
        <taxon>Pentapetalae</taxon>
        <taxon>rosids</taxon>
        <taxon>fabids</taxon>
        <taxon>Malpighiales</taxon>
        <taxon>Rhizophoraceae</taxon>
        <taxon>Rhizophora</taxon>
    </lineage>
</organism>
<reference evidence="1" key="1">
    <citation type="submission" date="2018-02" db="EMBL/GenBank/DDBJ databases">
        <title>Rhizophora mucronata_Transcriptome.</title>
        <authorList>
            <person name="Meera S.P."/>
            <person name="Sreeshan A."/>
            <person name="Augustine A."/>
        </authorList>
    </citation>
    <scope>NUCLEOTIDE SEQUENCE</scope>
    <source>
        <tissue evidence="1">Leaf</tissue>
    </source>
</reference>
<sequence>MPHDKCSLYAQTDPQITFSKANKMLMNKLSFFSPLN</sequence>
<evidence type="ECO:0000313" key="1">
    <source>
        <dbReference type="EMBL" id="MBW88261.1"/>
    </source>
</evidence>
<accession>A0A2P2J444</accession>
<proteinExistence type="predicted"/>
<dbReference type="EMBL" id="GGEC01007778">
    <property type="protein sequence ID" value="MBW88261.1"/>
    <property type="molecule type" value="Transcribed_RNA"/>
</dbReference>
<name>A0A2P2J444_RHIMU</name>
<protein>
    <submittedName>
        <fullName evidence="1">Uncharacterized protein</fullName>
    </submittedName>
</protein>